<dbReference type="PROSITE" id="PS50888">
    <property type="entry name" value="BHLH"/>
    <property type="match status" value="1"/>
</dbReference>
<feature type="domain" description="BHLH" evidence="2">
    <location>
        <begin position="45"/>
        <end position="97"/>
    </location>
</feature>
<dbReference type="InterPro" id="IPR011598">
    <property type="entry name" value="bHLH_dom"/>
</dbReference>
<dbReference type="WBParaSite" id="SSLN_0000975301-mRNA-1">
    <property type="protein sequence ID" value="SSLN_0000975301-mRNA-1"/>
    <property type="gene ID" value="SSLN_0000975301"/>
</dbReference>
<reference evidence="5" key="1">
    <citation type="submission" date="2016-06" db="UniProtKB">
        <authorList>
            <consortium name="WormBaseParasite"/>
        </authorList>
    </citation>
    <scope>IDENTIFICATION</scope>
</reference>
<dbReference type="Gene3D" id="4.10.280.10">
    <property type="entry name" value="Helix-loop-helix DNA-binding domain"/>
    <property type="match status" value="1"/>
</dbReference>
<dbReference type="GO" id="GO:0005634">
    <property type="term" value="C:nucleus"/>
    <property type="evidence" value="ECO:0007669"/>
    <property type="project" value="TreeGrafter"/>
</dbReference>
<dbReference type="InterPro" id="IPR050359">
    <property type="entry name" value="bHLH_transcription_factors"/>
</dbReference>
<feature type="compositionally biased region" description="Polar residues" evidence="1">
    <location>
        <begin position="9"/>
        <end position="19"/>
    </location>
</feature>
<dbReference type="GO" id="GO:0046983">
    <property type="term" value="F:protein dimerization activity"/>
    <property type="evidence" value="ECO:0007669"/>
    <property type="project" value="InterPro"/>
</dbReference>
<reference evidence="3 4" key="2">
    <citation type="submission" date="2018-11" db="EMBL/GenBank/DDBJ databases">
        <authorList>
            <consortium name="Pathogen Informatics"/>
        </authorList>
    </citation>
    <scope>NUCLEOTIDE SEQUENCE [LARGE SCALE GENOMIC DNA]</scope>
    <source>
        <strain evidence="3 4">NST_G2</strain>
    </source>
</reference>
<organism evidence="5">
    <name type="scientific">Schistocephalus solidus</name>
    <name type="common">Tapeworm</name>
    <dbReference type="NCBI Taxonomy" id="70667"/>
    <lineage>
        <taxon>Eukaryota</taxon>
        <taxon>Metazoa</taxon>
        <taxon>Spiralia</taxon>
        <taxon>Lophotrochozoa</taxon>
        <taxon>Platyhelminthes</taxon>
        <taxon>Cestoda</taxon>
        <taxon>Eucestoda</taxon>
        <taxon>Diphyllobothriidea</taxon>
        <taxon>Diphyllobothriidae</taxon>
        <taxon>Schistocephalus</taxon>
    </lineage>
</organism>
<evidence type="ECO:0000313" key="5">
    <source>
        <dbReference type="WBParaSite" id="SSLN_0000975301-mRNA-1"/>
    </source>
</evidence>
<dbReference type="EMBL" id="UYSU01035216">
    <property type="protein sequence ID" value="VDL95778.1"/>
    <property type="molecule type" value="Genomic_DNA"/>
</dbReference>
<keyword evidence="4" id="KW-1185">Reference proteome</keyword>
<dbReference type="GO" id="GO:0009653">
    <property type="term" value="P:anatomical structure morphogenesis"/>
    <property type="evidence" value="ECO:0007669"/>
    <property type="project" value="TreeGrafter"/>
</dbReference>
<dbReference type="Pfam" id="PF00010">
    <property type="entry name" value="HLH"/>
    <property type="match status" value="1"/>
</dbReference>
<protein>
    <submittedName>
        <fullName evidence="5">BHLH domain-containing protein</fullName>
    </submittedName>
</protein>
<dbReference type="Proteomes" id="UP000275846">
    <property type="component" value="Unassembled WGS sequence"/>
</dbReference>
<dbReference type="PANTHER" id="PTHR19290">
    <property type="entry name" value="BASIC HELIX-LOOP-HELIX PROTEIN NEUROGENIN-RELATED"/>
    <property type="match status" value="1"/>
</dbReference>
<dbReference type="OrthoDB" id="10001938at2759"/>
<dbReference type="SUPFAM" id="SSF47459">
    <property type="entry name" value="HLH, helix-loop-helix DNA-binding domain"/>
    <property type="match status" value="1"/>
</dbReference>
<feature type="region of interest" description="Disordered" evidence="1">
    <location>
        <begin position="1"/>
        <end position="36"/>
    </location>
</feature>
<evidence type="ECO:0000259" key="2">
    <source>
        <dbReference type="PROSITE" id="PS50888"/>
    </source>
</evidence>
<dbReference type="GO" id="GO:0003700">
    <property type="term" value="F:DNA-binding transcription factor activity"/>
    <property type="evidence" value="ECO:0007669"/>
    <property type="project" value="TreeGrafter"/>
</dbReference>
<dbReference type="PANTHER" id="PTHR19290:SF102">
    <property type="entry name" value="TRANSCRIPTION FACTOR ATOH8"/>
    <property type="match status" value="1"/>
</dbReference>
<sequence>MTPPLGPWQPQQRWFSANSPPDEKSGLSTEDENAPYSQFHRRHQYQRVKANARERLRVHTIGAAFETLRRSVPTAGSSTRLSKLAVLRIAASYIETLAACLEANPPVVSAATEERDLPEDLSLKGSSVQSQNLSDPLVRFDTCIRKLNRIVRAEARSRR</sequence>
<dbReference type="InterPro" id="IPR036638">
    <property type="entry name" value="HLH_DNA-bd_sf"/>
</dbReference>
<evidence type="ECO:0000313" key="4">
    <source>
        <dbReference type="Proteomes" id="UP000275846"/>
    </source>
</evidence>
<accession>A0A183SYU5</accession>
<evidence type="ECO:0000256" key="1">
    <source>
        <dbReference type="SAM" id="MobiDB-lite"/>
    </source>
</evidence>
<dbReference type="SMART" id="SM00353">
    <property type="entry name" value="HLH"/>
    <property type="match status" value="1"/>
</dbReference>
<dbReference type="GO" id="GO:0070888">
    <property type="term" value="F:E-box binding"/>
    <property type="evidence" value="ECO:0007669"/>
    <property type="project" value="TreeGrafter"/>
</dbReference>
<proteinExistence type="predicted"/>
<gene>
    <name evidence="3" type="ORF">SSLN_LOCUS9393</name>
</gene>
<dbReference type="AlphaFoldDB" id="A0A183SYU5"/>
<evidence type="ECO:0000313" key="3">
    <source>
        <dbReference type="EMBL" id="VDL95778.1"/>
    </source>
</evidence>
<dbReference type="STRING" id="70667.A0A183SYU5"/>
<dbReference type="GO" id="GO:0045944">
    <property type="term" value="P:positive regulation of transcription by RNA polymerase II"/>
    <property type="evidence" value="ECO:0007669"/>
    <property type="project" value="TreeGrafter"/>
</dbReference>
<name>A0A183SYU5_SCHSO</name>